<dbReference type="Pfam" id="PF08646">
    <property type="entry name" value="Rep_fac-A_C"/>
    <property type="match status" value="1"/>
</dbReference>
<dbReference type="AlphaFoldDB" id="A0A9R1WEL8"/>
<comment type="caution">
    <text evidence="2">The sequence shown here is derived from an EMBL/GenBank/DDBJ whole genome shotgun (WGS) entry which is preliminary data.</text>
</comment>
<dbReference type="Proteomes" id="UP000235145">
    <property type="component" value="Unassembled WGS sequence"/>
</dbReference>
<name>A0A9R1WEL8_LACSA</name>
<protein>
    <recommendedName>
        <fullName evidence="1">Replication factor A C-terminal domain-containing protein</fullName>
    </recommendedName>
</protein>
<dbReference type="SUPFAM" id="SSF50249">
    <property type="entry name" value="Nucleic acid-binding proteins"/>
    <property type="match status" value="1"/>
</dbReference>
<organism evidence="2 3">
    <name type="scientific">Lactuca sativa</name>
    <name type="common">Garden lettuce</name>
    <dbReference type="NCBI Taxonomy" id="4236"/>
    <lineage>
        <taxon>Eukaryota</taxon>
        <taxon>Viridiplantae</taxon>
        <taxon>Streptophyta</taxon>
        <taxon>Embryophyta</taxon>
        <taxon>Tracheophyta</taxon>
        <taxon>Spermatophyta</taxon>
        <taxon>Magnoliopsida</taxon>
        <taxon>eudicotyledons</taxon>
        <taxon>Gunneridae</taxon>
        <taxon>Pentapetalae</taxon>
        <taxon>asterids</taxon>
        <taxon>campanulids</taxon>
        <taxon>Asterales</taxon>
        <taxon>Asteraceae</taxon>
        <taxon>Cichorioideae</taxon>
        <taxon>Cichorieae</taxon>
        <taxon>Lactucinae</taxon>
        <taxon>Lactuca</taxon>
    </lineage>
</organism>
<gene>
    <name evidence="2" type="ORF">LSAT_V11C200068380</name>
</gene>
<sequence length="143" mass="16505">MVLCSMQQMWKKITPVPKANHSYTDPEKISENIVVGCTNAHCKKSEIQIVIKYIIPINVQDCTGTIGLTLFDREAKRLLNISAYELKKIHEARPETVMDYFQLYVALSRVQGREGLELLILDKDDKLTNKTFNVVYKEVFRNL</sequence>
<feature type="domain" description="Replication factor A C-terminal" evidence="1">
    <location>
        <begin position="40"/>
        <end position="102"/>
    </location>
</feature>
<dbReference type="InterPro" id="IPR013955">
    <property type="entry name" value="Rep_factor-A_C"/>
</dbReference>
<evidence type="ECO:0000313" key="3">
    <source>
        <dbReference type="Proteomes" id="UP000235145"/>
    </source>
</evidence>
<evidence type="ECO:0000259" key="1">
    <source>
        <dbReference type="Pfam" id="PF08646"/>
    </source>
</evidence>
<dbReference type="Gene3D" id="2.40.50.140">
    <property type="entry name" value="Nucleic acid-binding proteins"/>
    <property type="match status" value="1"/>
</dbReference>
<reference evidence="2 3" key="1">
    <citation type="journal article" date="2017" name="Nat. Commun.">
        <title>Genome assembly with in vitro proximity ligation data and whole-genome triplication in lettuce.</title>
        <authorList>
            <person name="Reyes-Chin-Wo S."/>
            <person name="Wang Z."/>
            <person name="Yang X."/>
            <person name="Kozik A."/>
            <person name="Arikit S."/>
            <person name="Song C."/>
            <person name="Xia L."/>
            <person name="Froenicke L."/>
            <person name="Lavelle D.O."/>
            <person name="Truco M.J."/>
            <person name="Xia R."/>
            <person name="Zhu S."/>
            <person name="Xu C."/>
            <person name="Xu H."/>
            <person name="Xu X."/>
            <person name="Cox K."/>
            <person name="Korf I."/>
            <person name="Meyers B.C."/>
            <person name="Michelmore R.W."/>
        </authorList>
    </citation>
    <scope>NUCLEOTIDE SEQUENCE [LARGE SCALE GENOMIC DNA]</scope>
    <source>
        <strain evidence="3">cv. Salinas</strain>
        <tissue evidence="2">Seedlings</tissue>
    </source>
</reference>
<proteinExistence type="predicted"/>
<dbReference type="InterPro" id="IPR012340">
    <property type="entry name" value="NA-bd_OB-fold"/>
</dbReference>
<evidence type="ECO:0000313" key="2">
    <source>
        <dbReference type="EMBL" id="KAJ0223775.1"/>
    </source>
</evidence>
<keyword evidence="3" id="KW-1185">Reference proteome</keyword>
<accession>A0A9R1WEL8</accession>
<dbReference type="EMBL" id="NBSK02000002">
    <property type="protein sequence ID" value="KAJ0223775.1"/>
    <property type="molecule type" value="Genomic_DNA"/>
</dbReference>